<evidence type="ECO:0000313" key="7">
    <source>
        <dbReference type="EMBL" id="KAK4109794.1"/>
    </source>
</evidence>
<feature type="domain" description="FAD dependent oxidoreductase" evidence="6">
    <location>
        <begin position="23"/>
        <end position="441"/>
    </location>
</feature>
<proteinExistence type="inferred from homology"/>
<comment type="similarity">
    <text evidence="2">Belongs to the MSOX/MTOX family.</text>
</comment>
<dbReference type="GO" id="GO:0050031">
    <property type="term" value="F:L-pipecolate oxidase activity"/>
    <property type="evidence" value="ECO:0007669"/>
    <property type="project" value="TreeGrafter"/>
</dbReference>
<dbReference type="SUPFAM" id="SSF51905">
    <property type="entry name" value="FAD/NAD(P)-binding domain"/>
    <property type="match status" value="1"/>
</dbReference>
<sequence>MAPSSLSCSSLPSSQAFSPPSSILIIGSGVFGLSTALALSRRDAFSQCSITVVDRSDPSQPGTFPAPDAASTDTSRIVRADYADPAYAALGDESQRKWRMTDSPADLGGQGRYNETGLILVADVTPPAPVADLAAGEALKEPKLTGMDYVQQSWANVLSLSSKDPTLASRIRELPNRDAIRDCLGTAGSSGSWGYINNNSGWANAAASMAWLFNKAQETGRVSFVAGTVVSLVHDETAVTGAKLSDGRVLSAELVVVAAGAWTGSLVDLAGQTMATGQVMGYLDLTEAEQEKLGKMPIILNLSNGLFIIPPTNRVLKIARHASGYVNPTTLHTPPLPLSPQSAGPSISAPASLPLTHLDHPNLSIPAEGADDLRRALHEMIPWPELKDRPFTKTRLCWYSDTPTGDFLIDYHPGWRGLFVATGDSGHAFKFLPVIGEKIADCIMHNCPPEFRGKWAWRKTTGLPVATDDGTRGGTALLVLADELAKTAEAIRIPARD</sequence>
<dbReference type="Proteomes" id="UP001302812">
    <property type="component" value="Unassembled WGS sequence"/>
</dbReference>
<comment type="caution">
    <text evidence="7">The sequence shown here is derived from an EMBL/GenBank/DDBJ whole genome shotgun (WGS) entry which is preliminary data.</text>
</comment>
<evidence type="ECO:0000256" key="1">
    <source>
        <dbReference type="ARBA" id="ARBA00001974"/>
    </source>
</evidence>
<accession>A0AAN6QGL2</accession>
<evidence type="ECO:0000259" key="6">
    <source>
        <dbReference type="Pfam" id="PF01266"/>
    </source>
</evidence>
<dbReference type="AlphaFoldDB" id="A0AAN6QGL2"/>
<dbReference type="GO" id="GO:0050660">
    <property type="term" value="F:flavin adenine dinucleotide binding"/>
    <property type="evidence" value="ECO:0007669"/>
    <property type="project" value="InterPro"/>
</dbReference>
<evidence type="ECO:0000313" key="8">
    <source>
        <dbReference type="Proteomes" id="UP001302812"/>
    </source>
</evidence>
<dbReference type="GO" id="GO:0008115">
    <property type="term" value="F:sarcosine oxidase activity"/>
    <property type="evidence" value="ECO:0007669"/>
    <property type="project" value="TreeGrafter"/>
</dbReference>
<gene>
    <name evidence="7" type="ORF">N656DRAFT_715260</name>
</gene>
<evidence type="ECO:0000256" key="4">
    <source>
        <dbReference type="ARBA" id="ARBA00022827"/>
    </source>
</evidence>
<organism evidence="7 8">
    <name type="scientific">Canariomyces notabilis</name>
    <dbReference type="NCBI Taxonomy" id="2074819"/>
    <lineage>
        <taxon>Eukaryota</taxon>
        <taxon>Fungi</taxon>
        <taxon>Dikarya</taxon>
        <taxon>Ascomycota</taxon>
        <taxon>Pezizomycotina</taxon>
        <taxon>Sordariomycetes</taxon>
        <taxon>Sordariomycetidae</taxon>
        <taxon>Sordariales</taxon>
        <taxon>Chaetomiaceae</taxon>
        <taxon>Canariomyces</taxon>
    </lineage>
</organism>
<dbReference type="InterPro" id="IPR036188">
    <property type="entry name" value="FAD/NAD-bd_sf"/>
</dbReference>
<dbReference type="Pfam" id="PF01266">
    <property type="entry name" value="DAO"/>
    <property type="match status" value="1"/>
</dbReference>
<evidence type="ECO:0000256" key="5">
    <source>
        <dbReference type="ARBA" id="ARBA00023002"/>
    </source>
</evidence>
<keyword evidence="3" id="KW-0285">Flavoprotein</keyword>
<dbReference type="PANTHER" id="PTHR10961">
    <property type="entry name" value="PEROXISOMAL SARCOSINE OXIDASE"/>
    <property type="match status" value="1"/>
</dbReference>
<name>A0AAN6QGL2_9PEZI</name>
<comment type="cofactor">
    <cofactor evidence="1">
        <name>FAD</name>
        <dbReference type="ChEBI" id="CHEBI:57692"/>
    </cofactor>
</comment>
<keyword evidence="5" id="KW-0560">Oxidoreductase</keyword>
<dbReference type="InterPro" id="IPR045170">
    <property type="entry name" value="MTOX"/>
</dbReference>
<dbReference type="Gene3D" id="3.50.50.60">
    <property type="entry name" value="FAD/NAD(P)-binding domain"/>
    <property type="match status" value="1"/>
</dbReference>
<dbReference type="EMBL" id="MU853354">
    <property type="protein sequence ID" value="KAK4109794.1"/>
    <property type="molecule type" value="Genomic_DNA"/>
</dbReference>
<keyword evidence="8" id="KW-1185">Reference proteome</keyword>
<dbReference type="RefSeq" id="XP_064667364.1">
    <property type="nucleotide sequence ID" value="XM_064812032.1"/>
</dbReference>
<keyword evidence="4" id="KW-0274">FAD</keyword>
<dbReference type="PANTHER" id="PTHR10961:SF46">
    <property type="entry name" value="PEROXISOMAL SARCOSINE OXIDASE"/>
    <property type="match status" value="1"/>
</dbReference>
<dbReference type="Gene3D" id="3.30.9.10">
    <property type="entry name" value="D-Amino Acid Oxidase, subunit A, domain 2"/>
    <property type="match status" value="1"/>
</dbReference>
<evidence type="ECO:0000256" key="2">
    <source>
        <dbReference type="ARBA" id="ARBA00010989"/>
    </source>
</evidence>
<dbReference type="GeneID" id="89936157"/>
<evidence type="ECO:0000256" key="3">
    <source>
        <dbReference type="ARBA" id="ARBA00022630"/>
    </source>
</evidence>
<reference evidence="7" key="2">
    <citation type="submission" date="2023-05" db="EMBL/GenBank/DDBJ databases">
        <authorList>
            <consortium name="Lawrence Berkeley National Laboratory"/>
            <person name="Steindorff A."/>
            <person name="Hensen N."/>
            <person name="Bonometti L."/>
            <person name="Westerberg I."/>
            <person name="Brannstrom I.O."/>
            <person name="Guillou S."/>
            <person name="Cros-Aarteil S."/>
            <person name="Calhoun S."/>
            <person name="Haridas S."/>
            <person name="Kuo A."/>
            <person name="Mondo S."/>
            <person name="Pangilinan J."/>
            <person name="Riley R."/>
            <person name="Labutti K."/>
            <person name="Andreopoulos B."/>
            <person name="Lipzen A."/>
            <person name="Chen C."/>
            <person name="Yanf M."/>
            <person name="Daum C."/>
            <person name="Ng V."/>
            <person name="Clum A."/>
            <person name="Ohm R."/>
            <person name="Martin F."/>
            <person name="Silar P."/>
            <person name="Natvig D."/>
            <person name="Lalanne C."/>
            <person name="Gautier V."/>
            <person name="Ament-Velasquez S.L."/>
            <person name="Kruys A."/>
            <person name="Hutchinson M.I."/>
            <person name="Powell A.J."/>
            <person name="Barry K."/>
            <person name="Miller A.N."/>
            <person name="Grigoriev I.V."/>
            <person name="Debuchy R."/>
            <person name="Gladieux P."/>
            <person name="Thoren M.H."/>
            <person name="Johannesson H."/>
        </authorList>
    </citation>
    <scope>NUCLEOTIDE SEQUENCE</scope>
    <source>
        <strain evidence="7">CBS 508.74</strain>
    </source>
</reference>
<dbReference type="GO" id="GO:0004657">
    <property type="term" value="F:proline dehydrogenase activity"/>
    <property type="evidence" value="ECO:0007669"/>
    <property type="project" value="TreeGrafter"/>
</dbReference>
<protein>
    <submittedName>
        <fullName evidence="7">FAD dependent oxidoreductase</fullName>
    </submittedName>
</protein>
<reference evidence="7" key="1">
    <citation type="journal article" date="2023" name="Mol. Phylogenet. Evol.">
        <title>Genome-scale phylogeny and comparative genomics of the fungal order Sordariales.</title>
        <authorList>
            <person name="Hensen N."/>
            <person name="Bonometti L."/>
            <person name="Westerberg I."/>
            <person name="Brannstrom I.O."/>
            <person name="Guillou S."/>
            <person name="Cros-Aarteil S."/>
            <person name="Calhoun S."/>
            <person name="Haridas S."/>
            <person name="Kuo A."/>
            <person name="Mondo S."/>
            <person name="Pangilinan J."/>
            <person name="Riley R."/>
            <person name="LaButti K."/>
            <person name="Andreopoulos B."/>
            <person name="Lipzen A."/>
            <person name="Chen C."/>
            <person name="Yan M."/>
            <person name="Daum C."/>
            <person name="Ng V."/>
            <person name="Clum A."/>
            <person name="Steindorff A."/>
            <person name="Ohm R.A."/>
            <person name="Martin F."/>
            <person name="Silar P."/>
            <person name="Natvig D.O."/>
            <person name="Lalanne C."/>
            <person name="Gautier V."/>
            <person name="Ament-Velasquez S.L."/>
            <person name="Kruys A."/>
            <person name="Hutchinson M.I."/>
            <person name="Powell A.J."/>
            <person name="Barry K."/>
            <person name="Miller A.N."/>
            <person name="Grigoriev I.V."/>
            <person name="Debuchy R."/>
            <person name="Gladieux P."/>
            <person name="Hiltunen Thoren M."/>
            <person name="Johannesson H."/>
        </authorList>
    </citation>
    <scope>NUCLEOTIDE SEQUENCE</scope>
    <source>
        <strain evidence="7">CBS 508.74</strain>
    </source>
</reference>
<dbReference type="InterPro" id="IPR006076">
    <property type="entry name" value="FAD-dep_OxRdtase"/>
</dbReference>